<dbReference type="EMBL" id="JAMZIH010006648">
    <property type="protein sequence ID" value="KAJ1673713.1"/>
    <property type="molecule type" value="Genomic_DNA"/>
</dbReference>
<evidence type="ECO:0000313" key="1">
    <source>
        <dbReference type="EMBL" id="KAJ1673713.1"/>
    </source>
</evidence>
<accession>A0ACC1HDB9</accession>
<proteinExistence type="predicted"/>
<sequence length="175" mass="20227">MFDKTRYNSPWLHLLRLQVRRLTMQDYRDMDALSRNSNGLLAPPNGSIIRLVRNIVARFLTGGLDMLKVALPMSIFFYKFLEWWYRSDFHKSSQKQPIPPPPNPIKPHPDGVGLPDSPSICPLCKKERTNPAMASTGYVFCYPCIHRWVEEEGCCPVTRVKIVTDDIRKLYTMNA</sequence>
<comment type="caution">
    <text evidence="1">The sequence shown here is derived from an EMBL/GenBank/DDBJ whole genome shotgun (WGS) entry which is preliminary data.</text>
</comment>
<keyword evidence="2" id="KW-1185">Reference proteome</keyword>
<evidence type="ECO:0000313" key="2">
    <source>
        <dbReference type="Proteomes" id="UP001145114"/>
    </source>
</evidence>
<gene>
    <name evidence="1" type="primary">PEX12_1</name>
    <name evidence="1" type="ORF">EV182_004705</name>
</gene>
<dbReference type="Proteomes" id="UP001145114">
    <property type="component" value="Unassembled WGS sequence"/>
</dbReference>
<organism evidence="1 2">
    <name type="scientific">Spiromyces aspiralis</name>
    <dbReference type="NCBI Taxonomy" id="68401"/>
    <lineage>
        <taxon>Eukaryota</taxon>
        <taxon>Fungi</taxon>
        <taxon>Fungi incertae sedis</taxon>
        <taxon>Zoopagomycota</taxon>
        <taxon>Kickxellomycotina</taxon>
        <taxon>Kickxellomycetes</taxon>
        <taxon>Kickxellales</taxon>
        <taxon>Kickxellaceae</taxon>
        <taxon>Spiromyces</taxon>
    </lineage>
</organism>
<reference evidence="1" key="1">
    <citation type="submission" date="2022-06" db="EMBL/GenBank/DDBJ databases">
        <title>Phylogenomic reconstructions and comparative analyses of Kickxellomycotina fungi.</title>
        <authorList>
            <person name="Reynolds N.K."/>
            <person name="Stajich J.E."/>
            <person name="Barry K."/>
            <person name="Grigoriev I.V."/>
            <person name="Crous P."/>
            <person name="Smith M.E."/>
        </authorList>
    </citation>
    <scope>NUCLEOTIDE SEQUENCE</scope>
    <source>
        <strain evidence="1">RSA 2271</strain>
    </source>
</reference>
<keyword evidence="1" id="KW-0436">Ligase</keyword>
<name>A0ACC1HDB9_9FUNG</name>
<protein>
    <submittedName>
        <fullName evidence="1">Ubiquitin-protein ligase peroxin 12</fullName>
    </submittedName>
</protein>